<dbReference type="InterPro" id="IPR052436">
    <property type="entry name" value="LTO1_adapter"/>
</dbReference>
<evidence type="ECO:0000313" key="5">
    <source>
        <dbReference type="Proteomes" id="UP000306954"/>
    </source>
</evidence>
<dbReference type="InterPro" id="IPR019191">
    <property type="entry name" value="Essential_protein_Yae1_N"/>
</dbReference>
<dbReference type="PANTHER" id="PTHR28532:SF1">
    <property type="entry name" value="ORAL CANCER OVEREXPRESSED 1"/>
    <property type="match status" value="1"/>
</dbReference>
<reference evidence="5 6" key="1">
    <citation type="submission" date="2019-03" db="EMBL/GenBank/DDBJ databases">
        <title>Sequencing 23 genomes of Wallemia ichthyophaga.</title>
        <authorList>
            <person name="Gostincar C."/>
        </authorList>
    </citation>
    <scope>NUCLEOTIDE SEQUENCE [LARGE SCALE GENOMIC DNA]</scope>
    <source>
        <strain evidence="4 6">EXF-6200</strain>
        <strain evidence="3 5">EXF-8621</strain>
    </source>
</reference>
<feature type="domain" description="Essential protein Yae1 N-terminal" evidence="2">
    <location>
        <begin position="24"/>
        <end position="60"/>
    </location>
</feature>
<name>A0A4T0FAB8_WALIC</name>
<dbReference type="Pfam" id="PF09811">
    <property type="entry name" value="Yae1_N"/>
    <property type="match status" value="1"/>
</dbReference>
<comment type="similarity">
    <text evidence="1">Belongs to the LTO1 family.</text>
</comment>
<proteinExistence type="inferred from homology"/>
<protein>
    <recommendedName>
        <fullName evidence="2">Essential protein Yae1 N-terminal domain-containing protein</fullName>
    </recommendedName>
</protein>
<comment type="caution">
    <text evidence="4">The sequence shown here is derived from an EMBL/GenBank/DDBJ whole genome shotgun (WGS) entry which is preliminary data.</text>
</comment>
<evidence type="ECO:0000256" key="1">
    <source>
        <dbReference type="ARBA" id="ARBA00038090"/>
    </source>
</evidence>
<evidence type="ECO:0000259" key="2">
    <source>
        <dbReference type="Pfam" id="PF09811"/>
    </source>
</evidence>
<dbReference type="EMBL" id="SPOF01000017">
    <property type="protein sequence ID" value="TIB12783.1"/>
    <property type="molecule type" value="Genomic_DNA"/>
</dbReference>
<dbReference type="AlphaFoldDB" id="A0A4T0FAB8"/>
<dbReference type="Proteomes" id="UP000306954">
    <property type="component" value="Unassembled WGS sequence"/>
</dbReference>
<organism evidence="4 6">
    <name type="scientific">Wallemia ichthyophaga</name>
    <dbReference type="NCBI Taxonomy" id="245174"/>
    <lineage>
        <taxon>Eukaryota</taxon>
        <taxon>Fungi</taxon>
        <taxon>Dikarya</taxon>
        <taxon>Basidiomycota</taxon>
        <taxon>Wallemiomycotina</taxon>
        <taxon>Wallemiomycetes</taxon>
        <taxon>Wallemiales</taxon>
        <taxon>Wallemiaceae</taxon>
        <taxon>Wallemia</taxon>
    </lineage>
</organism>
<evidence type="ECO:0000313" key="3">
    <source>
        <dbReference type="EMBL" id="TIB12783.1"/>
    </source>
</evidence>
<dbReference type="PANTHER" id="PTHR28532">
    <property type="entry name" value="GEO13458P1"/>
    <property type="match status" value="1"/>
</dbReference>
<evidence type="ECO:0000313" key="4">
    <source>
        <dbReference type="EMBL" id="TIB32869.1"/>
    </source>
</evidence>
<accession>A0A4T0FAB8</accession>
<dbReference type="Proteomes" id="UP000310689">
    <property type="component" value="Unassembled WGS sequence"/>
</dbReference>
<sequence>MEEIMPIDEIDSINHLEQTFYNAGYQSGYDHGKIHGKIEGRALGKEKGYEIWEELGFMEASAVFLLSTQPDSKRRGRHKAHAQQIIEMIQKFPQSNAQQDDSNEEWDMSNLLEKIRAKFKVFVTTTGVKRRLKTAAPTQSLGF</sequence>
<dbReference type="EMBL" id="SPOI01000195">
    <property type="protein sequence ID" value="TIB32869.1"/>
    <property type="molecule type" value="Genomic_DNA"/>
</dbReference>
<dbReference type="OrthoDB" id="48036at2759"/>
<gene>
    <name evidence="4" type="ORF">E3P86_03077</name>
    <name evidence="3" type="ORF">E3P90_01856</name>
</gene>
<evidence type="ECO:0000313" key="6">
    <source>
        <dbReference type="Proteomes" id="UP000310689"/>
    </source>
</evidence>